<feature type="domain" description="Resolvase/invertase-type recombinase catalytic" evidence="4">
    <location>
        <begin position="24"/>
        <end position="167"/>
    </location>
</feature>
<name>A0A382R8N7_9ZZZZ</name>
<reference evidence="5" key="1">
    <citation type="submission" date="2018-05" db="EMBL/GenBank/DDBJ databases">
        <authorList>
            <person name="Lanie J.A."/>
            <person name="Ng W.-L."/>
            <person name="Kazmierczak K.M."/>
            <person name="Andrzejewski T.M."/>
            <person name="Davidsen T.M."/>
            <person name="Wayne K.J."/>
            <person name="Tettelin H."/>
            <person name="Glass J.I."/>
            <person name="Rusch D."/>
            <person name="Podicherti R."/>
            <person name="Tsui H.-C.T."/>
            <person name="Winkler M.E."/>
        </authorList>
    </citation>
    <scope>NUCLEOTIDE SEQUENCE</scope>
</reference>
<dbReference type="SMART" id="SM00857">
    <property type="entry name" value="Resolvase"/>
    <property type="match status" value="1"/>
</dbReference>
<organism evidence="5">
    <name type="scientific">marine metagenome</name>
    <dbReference type="NCBI Taxonomy" id="408172"/>
    <lineage>
        <taxon>unclassified sequences</taxon>
        <taxon>metagenomes</taxon>
        <taxon>ecological metagenomes</taxon>
    </lineage>
</organism>
<dbReference type="GO" id="GO:0015074">
    <property type="term" value="P:DNA integration"/>
    <property type="evidence" value="ECO:0007669"/>
    <property type="project" value="UniProtKB-KW"/>
</dbReference>
<dbReference type="GO" id="GO:0000150">
    <property type="term" value="F:DNA strand exchange activity"/>
    <property type="evidence" value="ECO:0007669"/>
    <property type="project" value="InterPro"/>
</dbReference>
<evidence type="ECO:0000256" key="3">
    <source>
        <dbReference type="ARBA" id="ARBA00023172"/>
    </source>
</evidence>
<evidence type="ECO:0000256" key="2">
    <source>
        <dbReference type="ARBA" id="ARBA00023125"/>
    </source>
</evidence>
<dbReference type="CDD" id="cd03768">
    <property type="entry name" value="SR_ResInv"/>
    <property type="match status" value="1"/>
</dbReference>
<dbReference type="Gene3D" id="3.40.50.1390">
    <property type="entry name" value="Resolvase, N-terminal catalytic domain"/>
    <property type="match status" value="1"/>
</dbReference>
<dbReference type="PANTHER" id="PTHR30461">
    <property type="entry name" value="DNA-INVERTASE FROM LAMBDOID PROPHAGE"/>
    <property type="match status" value="1"/>
</dbReference>
<dbReference type="AlphaFoldDB" id="A0A382R8N7"/>
<gene>
    <name evidence="5" type="ORF">METZ01_LOCUS346937</name>
</gene>
<dbReference type="PANTHER" id="PTHR30461:SF2">
    <property type="entry name" value="SERINE RECOMBINASE PINE-RELATED"/>
    <property type="match status" value="1"/>
</dbReference>
<dbReference type="EMBL" id="UINC01119931">
    <property type="protein sequence ID" value="SVC94083.1"/>
    <property type="molecule type" value="Genomic_DNA"/>
</dbReference>
<dbReference type="PROSITE" id="PS00397">
    <property type="entry name" value="RECOMBINASES_1"/>
    <property type="match status" value="1"/>
</dbReference>
<sequence length="217" mass="24490">MNKHIEQIVKSYAEDDVLEDTVLDVAVYVRVSTSGQTTENQLIELSEVCERNKWHITNVYNETISGTKSVDERAELNRLLQDVSRKEFSKVVVWSVDRVGRSMKHLVTVLSQLKDLGCDIYSYKQAIDTSTTMGSSFFHMVGIFAELENNMRSERQKIGIRRALDNGAKFGRKSIMTDALVQSVVDLRRKGLSMRGIATKLDVSTTVVQKSLKTTPP</sequence>
<proteinExistence type="predicted"/>
<protein>
    <recommendedName>
        <fullName evidence="4">Resolvase/invertase-type recombinase catalytic domain-containing protein</fullName>
    </recommendedName>
</protein>
<accession>A0A382R8N7</accession>
<keyword evidence="1" id="KW-0229">DNA integration</keyword>
<dbReference type="InterPro" id="IPR006118">
    <property type="entry name" value="Recombinase_CS"/>
</dbReference>
<dbReference type="SUPFAM" id="SSF53041">
    <property type="entry name" value="Resolvase-like"/>
    <property type="match status" value="1"/>
</dbReference>
<dbReference type="Pfam" id="PF00239">
    <property type="entry name" value="Resolvase"/>
    <property type="match status" value="1"/>
</dbReference>
<evidence type="ECO:0000313" key="5">
    <source>
        <dbReference type="EMBL" id="SVC94083.1"/>
    </source>
</evidence>
<keyword evidence="3" id="KW-0233">DNA recombination</keyword>
<evidence type="ECO:0000256" key="1">
    <source>
        <dbReference type="ARBA" id="ARBA00022908"/>
    </source>
</evidence>
<dbReference type="InterPro" id="IPR050639">
    <property type="entry name" value="SSR_resolvase"/>
</dbReference>
<evidence type="ECO:0000259" key="4">
    <source>
        <dbReference type="PROSITE" id="PS51736"/>
    </source>
</evidence>
<dbReference type="InterPro" id="IPR036162">
    <property type="entry name" value="Resolvase-like_N_sf"/>
</dbReference>
<dbReference type="PROSITE" id="PS51736">
    <property type="entry name" value="RECOMBINASES_3"/>
    <property type="match status" value="1"/>
</dbReference>
<keyword evidence="2" id="KW-0238">DNA-binding</keyword>
<dbReference type="GO" id="GO:0003677">
    <property type="term" value="F:DNA binding"/>
    <property type="evidence" value="ECO:0007669"/>
    <property type="project" value="UniProtKB-KW"/>
</dbReference>
<dbReference type="InterPro" id="IPR006119">
    <property type="entry name" value="Resolv_N"/>
</dbReference>